<dbReference type="Proteomes" id="UP001500390">
    <property type="component" value="Unassembled WGS sequence"/>
</dbReference>
<feature type="active site" evidence="1">
    <location>
        <position position="251"/>
    </location>
</feature>
<dbReference type="EMBL" id="BAABFX010000026">
    <property type="protein sequence ID" value="GAA4396446.1"/>
    <property type="molecule type" value="Genomic_DNA"/>
</dbReference>
<evidence type="ECO:0000313" key="3">
    <source>
        <dbReference type="EMBL" id="GAA4396446.1"/>
    </source>
</evidence>
<dbReference type="InterPro" id="IPR008269">
    <property type="entry name" value="Lon_proteolytic"/>
</dbReference>
<dbReference type="InterPro" id="IPR001478">
    <property type="entry name" value="PDZ"/>
</dbReference>
<feature type="domain" description="Lon proteolytic" evidence="2">
    <location>
        <begin position="247"/>
        <end position="344"/>
    </location>
</feature>
<reference evidence="4" key="1">
    <citation type="journal article" date="2019" name="Int. J. Syst. Evol. Microbiol.">
        <title>The Global Catalogue of Microorganisms (GCM) 10K type strain sequencing project: providing services to taxonomists for standard genome sequencing and annotation.</title>
        <authorList>
            <consortium name="The Broad Institute Genomics Platform"/>
            <consortium name="The Broad Institute Genome Sequencing Center for Infectious Disease"/>
            <person name="Wu L."/>
            <person name="Ma J."/>
        </authorList>
    </citation>
    <scope>NUCLEOTIDE SEQUENCE [LARGE SCALE GENOMIC DNA]</scope>
    <source>
        <strain evidence="4">JCM 17738</strain>
    </source>
</reference>
<comment type="catalytic activity">
    <reaction evidence="1">
        <text>Hydrolysis of proteins in presence of ATP.</text>
        <dbReference type="EC" id="3.4.21.53"/>
    </reaction>
</comment>
<name>A0ABP8JUY4_9MICO</name>
<dbReference type="RefSeq" id="WP_246196824.1">
    <property type="nucleotide sequence ID" value="NZ_BAABFX010000026.1"/>
</dbReference>
<dbReference type="EC" id="3.4.21.53" evidence="1"/>
<evidence type="ECO:0000313" key="4">
    <source>
        <dbReference type="Proteomes" id="UP001500390"/>
    </source>
</evidence>
<evidence type="ECO:0000259" key="2">
    <source>
        <dbReference type="PROSITE" id="PS51786"/>
    </source>
</evidence>
<dbReference type="Gene3D" id="3.30.230.10">
    <property type="match status" value="1"/>
</dbReference>
<dbReference type="InterPro" id="IPR020568">
    <property type="entry name" value="Ribosomal_Su5_D2-typ_SF"/>
</dbReference>
<sequence length="356" mass="36159">MIQPERPGMRPGRVSAALLFGSFLVIAVAAALTFVGLPYVVMSPGPATNILGENDGKPLLTVDGAQTYPTSGSLDFTTVSVTGGPGAKVTVYDVLGARLSGSDEVRPVEQVFPPEASQEQVEQEGAAEMANSQSVATATALRALGRDVKQTVTIGEVLEDGPSTGVFEVGDVLVSVDGDPATSSDAVRAAVQRHQPGETLPVVIERGGSERTVTARTAEAGGRTVIGVGLQMDYDLPVDVTLNTGRVGGPSAGLMFSLAIYDVLTPGELTGGKNIAGTGTMQDDGSVGPIGGIRQKLVGAQRAGASYFLAPADNCDEVVGHVPDGLEVLKVATFDDGLAAANGIAKGSVEGLPTCG</sequence>
<proteinExistence type="inferred from homology"/>
<comment type="caution">
    <text evidence="3">The sequence shown here is derived from an EMBL/GenBank/DDBJ whole genome shotgun (WGS) entry which is preliminary data.</text>
</comment>
<gene>
    <name evidence="3" type="ORF">GCM10023153_19440</name>
</gene>
<dbReference type="InterPro" id="IPR027065">
    <property type="entry name" value="Lon_Prtase"/>
</dbReference>
<evidence type="ECO:0000256" key="1">
    <source>
        <dbReference type="PROSITE-ProRule" id="PRU01122"/>
    </source>
</evidence>
<dbReference type="PROSITE" id="PS51786">
    <property type="entry name" value="LON_PROTEOLYTIC"/>
    <property type="match status" value="1"/>
</dbReference>
<feature type="active site" evidence="1">
    <location>
        <position position="296"/>
    </location>
</feature>
<dbReference type="Gene3D" id="2.30.42.10">
    <property type="match status" value="1"/>
</dbReference>
<keyword evidence="1" id="KW-0378">Hydrolase</keyword>
<dbReference type="PANTHER" id="PTHR10046">
    <property type="entry name" value="ATP DEPENDENT LON PROTEASE FAMILY MEMBER"/>
    <property type="match status" value="1"/>
</dbReference>
<dbReference type="InterPro" id="IPR014721">
    <property type="entry name" value="Ribsml_uS5_D2-typ_fold_subgr"/>
</dbReference>
<dbReference type="InterPro" id="IPR036034">
    <property type="entry name" value="PDZ_sf"/>
</dbReference>
<dbReference type="Pfam" id="PF05362">
    <property type="entry name" value="Lon_C"/>
    <property type="match status" value="1"/>
</dbReference>
<dbReference type="Pfam" id="PF13180">
    <property type="entry name" value="PDZ_2"/>
    <property type="match status" value="1"/>
</dbReference>
<dbReference type="SUPFAM" id="SSF54211">
    <property type="entry name" value="Ribosomal protein S5 domain 2-like"/>
    <property type="match status" value="1"/>
</dbReference>
<keyword evidence="1" id="KW-0645">Protease</keyword>
<keyword evidence="4" id="KW-1185">Reference proteome</keyword>
<accession>A0ABP8JUY4</accession>
<protein>
    <recommendedName>
        <fullName evidence="1">endopeptidase La</fullName>
        <ecNumber evidence="1">3.4.21.53</ecNumber>
    </recommendedName>
</protein>
<keyword evidence="1" id="KW-0720">Serine protease</keyword>
<dbReference type="SUPFAM" id="SSF50156">
    <property type="entry name" value="PDZ domain-like"/>
    <property type="match status" value="1"/>
</dbReference>
<organism evidence="3 4">
    <name type="scientific">Ornithinibacter aureus</name>
    <dbReference type="NCBI Taxonomy" id="622664"/>
    <lineage>
        <taxon>Bacteria</taxon>
        <taxon>Bacillati</taxon>
        <taxon>Actinomycetota</taxon>
        <taxon>Actinomycetes</taxon>
        <taxon>Micrococcales</taxon>
        <taxon>Intrasporangiaceae</taxon>
        <taxon>Ornithinibacter</taxon>
    </lineage>
</organism>
<comment type="similarity">
    <text evidence="1">Belongs to the peptidase S16 family.</text>
</comment>